<protein>
    <submittedName>
        <fullName evidence="2">Uncharacterized protein</fullName>
    </submittedName>
</protein>
<comment type="caution">
    <text evidence="2">The sequence shown here is derived from an EMBL/GenBank/DDBJ whole genome shotgun (WGS) entry which is preliminary data.</text>
</comment>
<feature type="region of interest" description="Disordered" evidence="1">
    <location>
        <begin position="85"/>
        <end position="104"/>
    </location>
</feature>
<reference evidence="2 3" key="1">
    <citation type="journal article" date="2020" name="Phytopathology">
        <title>Genome Sequence Resources of Colletotrichum truncatum, C. plurivorum, C. musicola, and C. sojae: Four Species Pathogenic to Soybean (Glycine max).</title>
        <authorList>
            <person name="Rogerio F."/>
            <person name="Boufleur T.R."/>
            <person name="Ciampi-Guillardi M."/>
            <person name="Sukno S.A."/>
            <person name="Thon M.R."/>
            <person name="Massola Junior N.S."/>
            <person name="Baroncelli R."/>
        </authorList>
    </citation>
    <scope>NUCLEOTIDE SEQUENCE [LARGE SCALE GENOMIC DNA]</scope>
    <source>
        <strain evidence="2 3">LFN0009</strain>
    </source>
</reference>
<name>A0A8H6JRN2_9PEZI</name>
<gene>
    <name evidence="2" type="ORF">CSOJ01_01993</name>
</gene>
<dbReference type="Proteomes" id="UP000652219">
    <property type="component" value="Unassembled WGS sequence"/>
</dbReference>
<dbReference type="EMBL" id="WIGN01000017">
    <property type="protein sequence ID" value="KAF6818112.1"/>
    <property type="molecule type" value="Genomic_DNA"/>
</dbReference>
<organism evidence="2 3">
    <name type="scientific">Colletotrichum sojae</name>
    <dbReference type="NCBI Taxonomy" id="2175907"/>
    <lineage>
        <taxon>Eukaryota</taxon>
        <taxon>Fungi</taxon>
        <taxon>Dikarya</taxon>
        <taxon>Ascomycota</taxon>
        <taxon>Pezizomycotina</taxon>
        <taxon>Sordariomycetes</taxon>
        <taxon>Hypocreomycetidae</taxon>
        <taxon>Glomerellales</taxon>
        <taxon>Glomerellaceae</taxon>
        <taxon>Colletotrichum</taxon>
        <taxon>Colletotrichum orchidearum species complex</taxon>
    </lineage>
</organism>
<keyword evidence="3" id="KW-1185">Reference proteome</keyword>
<evidence type="ECO:0000256" key="1">
    <source>
        <dbReference type="SAM" id="MobiDB-lite"/>
    </source>
</evidence>
<accession>A0A8H6JRN2</accession>
<feature type="compositionally biased region" description="Basic and acidic residues" evidence="1">
    <location>
        <begin position="330"/>
        <end position="339"/>
    </location>
</feature>
<sequence>MSNPGSAEQHVSTASSPTHSPDNHQRSPSPLSLPDPLPQPDHDEQPASPASDTSGESKPPPSDIKAQEDRLLEQARIEQQVQDLEARHRALQPSPADPPPLIIGAPLGKNLTPLEAASRLVSQWEAIHAAADPSDAGPILDSLTRARANLAALQEQPELKHPELLASKREAAVSSRIAFLESSLEDSVFPPERANIAAAVSLYRSSAIPYSANWALIYAGHLVDFAPSYASFTGDRAERLDRYAALHGPGWLWFEPPLAPGDAPLFSARRGTWLPETDTSYDMGHYSVTMAFRRMKNLNHRSRRHRASEGAATTTVQWPLPASDAESEPETTKEVDSRAPKPPAVLRRSRATRHPGMTGDGGAPTLHFRLLLDSGATLPMLYDRDATALGIYRESYAAVSRVAVETASDSNYATWLYEMQVSVSDTFSCASLVSSSSPVWPAERHALGGVLPVMVRATPPSVAGAGLSFSAPRGRTGAYAETANGETTFLQSMVDEAEGRDYGRLSGLLPFKCCYLQSTPGLRTMWLGEDRRDVLGAHKMPGQMRWEPGSGRVCDPGQPRHLWKGFCGDGGGTSKPDLLRMAHVAGPLRMVDFEEDGWRNGRSEVVVVDKLGTREKHVVEPRTLESQKRVKRQKVDGYSPM</sequence>
<feature type="region of interest" description="Disordered" evidence="1">
    <location>
        <begin position="302"/>
        <end position="343"/>
    </location>
</feature>
<evidence type="ECO:0000313" key="3">
    <source>
        <dbReference type="Proteomes" id="UP000652219"/>
    </source>
</evidence>
<evidence type="ECO:0000313" key="2">
    <source>
        <dbReference type="EMBL" id="KAF6818112.1"/>
    </source>
</evidence>
<dbReference type="AlphaFoldDB" id="A0A8H6JRN2"/>
<feature type="region of interest" description="Disordered" evidence="1">
    <location>
        <begin position="1"/>
        <end position="70"/>
    </location>
</feature>
<feature type="compositionally biased region" description="Polar residues" evidence="1">
    <location>
        <begin position="1"/>
        <end position="20"/>
    </location>
</feature>
<proteinExistence type="predicted"/>